<feature type="compositionally biased region" description="Polar residues" evidence="1">
    <location>
        <begin position="36"/>
        <end position="46"/>
    </location>
</feature>
<accession>A0A9N8ZX47</accession>
<feature type="non-terminal residue" evidence="2">
    <location>
        <position position="1"/>
    </location>
</feature>
<keyword evidence="3" id="KW-1185">Reference proteome</keyword>
<gene>
    <name evidence="2" type="ORF">AMORRO_LOCUS3741</name>
</gene>
<reference evidence="2" key="1">
    <citation type="submission" date="2021-06" db="EMBL/GenBank/DDBJ databases">
        <authorList>
            <person name="Kallberg Y."/>
            <person name="Tangrot J."/>
            <person name="Rosling A."/>
        </authorList>
    </citation>
    <scope>NUCLEOTIDE SEQUENCE</scope>
    <source>
        <strain evidence="2">CL551</strain>
    </source>
</reference>
<evidence type="ECO:0000256" key="1">
    <source>
        <dbReference type="SAM" id="MobiDB-lite"/>
    </source>
</evidence>
<organism evidence="2 3">
    <name type="scientific">Acaulospora morrowiae</name>
    <dbReference type="NCBI Taxonomy" id="94023"/>
    <lineage>
        <taxon>Eukaryota</taxon>
        <taxon>Fungi</taxon>
        <taxon>Fungi incertae sedis</taxon>
        <taxon>Mucoromycota</taxon>
        <taxon>Glomeromycotina</taxon>
        <taxon>Glomeromycetes</taxon>
        <taxon>Diversisporales</taxon>
        <taxon>Acaulosporaceae</taxon>
        <taxon>Acaulospora</taxon>
    </lineage>
</organism>
<comment type="caution">
    <text evidence="2">The sequence shown here is derived from an EMBL/GenBank/DDBJ whole genome shotgun (WGS) entry which is preliminary data.</text>
</comment>
<proteinExistence type="predicted"/>
<feature type="region of interest" description="Disordered" evidence="1">
    <location>
        <begin position="30"/>
        <end position="55"/>
    </location>
</feature>
<dbReference type="AlphaFoldDB" id="A0A9N8ZX47"/>
<dbReference type="EMBL" id="CAJVPV010001888">
    <property type="protein sequence ID" value="CAG8511300.1"/>
    <property type="molecule type" value="Genomic_DNA"/>
</dbReference>
<sequence length="297" mass="33910">MDEKADNRIRRTFQESKTGEPNIYSVLCQGEDGKTTPLSTNSNNNYIGRGSPSLDNLHDRTQRVDSPNNSKCNGISENGEDQIYVRDISSNDESGKYPDITMIPIECCPNKERTQNLQLSLGELRRIGVLAGHAWTEEKPKTPCRLVVPYVQYRQKVISETMSNVSMEEKKDESREGDNNPKNSFIIVKMVANKSDRKRVAESLDCYIENRNPTTYKCYLEVVKMYGFDHIILIGDCYEGILFLDCYGHVFEWGSMLGVLWSLGDYWGVVSKEYLARCVIWGVEFDGTVTEFEDDKN</sequence>
<dbReference type="OrthoDB" id="2326117at2759"/>
<evidence type="ECO:0000313" key="3">
    <source>
        <dbReference type="Proteomes" id="UP000789342"/>
    </source>
</evidence>
<name>A0A9N8ZX47_9GLOM</name>
<protein>
    <submittedName>
        <fullName evidence="2">10437_t:CDS:1</fullName>
    </submittedName>
</protein>
<evidence type="ECO:0000313" key="2">
    <source>
        <dbReference type="EMBL" id="CAG8511300.1"/>
    </source>
</evidence>
<dbReference type="Proteomes" id="UP000789342">
    <property type="component" value="Unassembled WGS sequence"/>
</dbReference>